<dbReference type="AlphaFoldDB" id="A0A194V8U8"/>
<name>A0A194V8U8_CYTMA</name>
<dbReference type="Gene3D" id="1.10.287.1130">
    <property type="entry name" value="CytochromE C oxidase copper chaperone"/>
    <property type="match status" value="1"/>
</dbReference>
<protein>
    <recommendedName>
        <fullName evidence="1">Cx9C motif-containing protein 4, mitochondrial</fullName>
    </recommendedName>
</protein>
<evidence type="ECO:0000313" key="2">
    <source>
        <dbReference type="EMBL" id="KUI60437.1"/>
    </source>
</evidence>
<accession>A0A194V8U8</accession>
<evidence type="ECO:0000313" key="3">
    <source>
        <dbReference type="Proteomes" id="UP000078576"/>
    </source>
</evidence>
<sequence>MVQSTALRPAASRGPSRLKLGGFNYGNREWQSLVVLTTRTIFSTDPYIEKQRATLWIKIYRPSRRAILELFCAIQGKHRPQTSAFQSSELTLATDCLKKNTFKEERCQGVIDALYECCQAFYERNGQDAKAASCPQPDLLKLKLRMRKKDDKA</sequence>
<dbReference type="InterPro" id="IPR027179">
    <property type="entry name" value="CMC4"/>
</dbReference>
<dbReference type="EMBL" id="KN714751">
    <property type="protein sequence ID" value="KUI60437.1"/>
    <property type="molecule type" value="Genomic_DNA"/>
</dbReference>
<reference evidence="3" key="1">
    <citation type="submission" date="2014-12" db="EMBL/GenBank/DDBJ databases">
        <title>Genome Sequence of Valsa Canker Pathogens Uncovers a Specific Adaption of Colonization on Woody Bark.</title>
        <authorList>
            <person name="Yin Z."/>
            <person name="Liu H."/>
            <person name="Gao X."/>
            <person name="Li Z."/>
            <person name="Song N."/>
            <person name="Ke X."/>
            <person name="Dai Q."/>
            <person name="Wu Y."/>
            <person name="Sun Y."/>
            <person name="Xu J.-R."/>
            <person name="Kang Z.K."/>
            <person name="Wang L."/>
            <person name="Huang L."/>
        </authorList>
    </citation>
    <scope>NUCLEOTIDE SEQUENCE [LARGE SCALE GENOMIC DNA]</scope>
    <source>
        <strain evidence="3">SXYL134</strain>
    </source>
</reference>
<dbReference type="STRING" id="694573.A0A194V8U8"/>
<dbReference type="SUPFAM" id="SSF47072">
    <property type="entry name" value="Cysteine alpha-hairpin motif"/>
    <property type="match status" value="1"/>
</dbReference>
<dbReference type="Proteomes" id="UP000078576">
    <property type="component" value="Unassembled WGS sequence"/>
</dbReference>
<dbReference type="InterPro" id="IPR009069">
    <property type="entry name" value="Cys_alpha_HP_mot_SF"/>
</dbReference>
<dbReference type="Pfam" id="PF08991">
    <property type="entry name" value="CMC4"/>
    <property type="match status" value="1"/>
</dbReference>
<dbReference type="OrthoDB" id="13601at2759"/>
<evidence type="ECO:0000256" key="1">
    <source>
        <dbReference type="ARBA" id="ARBA00019406"/>
    </source>
</evidence>
<organism evidence="2 3">
    <name type="scientific">Cytospora mali</name>
    <name type="common">Apple Valsa canker fungus</name>
    <name type="synonym">Valsa mali</name>
    <dbReference type="NCBI Taxonomy" id="578113"/>
    <lineage>
        <taxon>Eukaryota</taxon>
        <taxon>Fungi</taxon>
        <taxon>Dikarya</taxon>
        <taxon>Ascomycota</taxon>
        <taxon>Pezizomycotina</taxon>
        <taxon>Sordariomycetes</taxon>
        <taxon>Sordariomycetidae</taxon>
        <taxon>Diaporthales</taxon>
        <taxon>Cytosporaceae</taxon>
        <taxon>Cytospora</taxon>
    </lineage>
</organism>
<keyword evidence="3" id="KW-1185">Reference proteome</keyword>
<proteinExistence type="predicted"/>
<gene>
    <name evidence="2" type="ORF">VP1G_11155</name>
</gene>